<dbReference type="AlphaFoldDB" id="A0ABC8UCG4"/>
<feature type="domain" description="Amino acid transporter transmembrane" evidence="10">
    <location>
        <begin position="146"/>
        <end position="228"/>
    </location>
</feature>
<keyword evidence="5 9" id="KW-1133">Transmembrane helix</keyword>
<keyword evidence="3 9" id="KW-0812">Transmembrane</keyword>
<feature type="transmembrane region" description="Helical" evidence="9">
    <location>
        <begin position="175"/>
        <end position="195"/>
    </location>
</feature>
<protein>
    <recommendedName>
        <fullName evidence="10">Amino acid transporter transmembrane domain-containing protein</fullName>
    </recommendedName>
</protein>
<feature type="region of interest" description="Disordered" evidence="8">
    <location>
        <begin position="1"/>
        <end position="39"/>
    </location>
</feature>
<evidence type="ECO:0000313" key="12">
    <source>
        <dbReference type="Proteomes" id="UP001642360"/>
    </source>
</evidence>
<dbReference type="GO" id="GO:0006865">
    <property type="term" value="P:amino acid transport"/>
    <property type="evidence" value="ECO:0007669"/>
    <property type="project" value="UniProtKB-KW"/>
</dbReference>
<dbReference type="GO" id="GO:0031090">
    <property type="term" value="C:organelle membrane"/>
    <property type="evidence" value="ECO:0007669"/>
    <property type="project" value="UniProtKB-ARBA"/>
</dbReference>
<evidence type="ECO:0000256" key="3">
    <source>
        <dbReference type="ARBA" id="ARBA00022692"/>
    </source>
</evidence>
<keyword evidence="6 9" id="KW-0472">Membrane</keyword>
<evidence type="ECO:0000256" key="4">
    <source>
        <dbReference type="ARBA" id="ARBA00022970"/>
    </source>
</evidence>
<gene>
    <name evidence="11" type="ORF">ILEXP_LOCUS49387</name>
</gene>
<keyword evidence="4" id="KW-0029">Amino-acid transport</keyword>
<sequence>MKVDEEFESDRVIEVETDDEENQAERICENGDDSESDFTCPSRHLSSDCIDCNSPSWPQSYRLSMDRFTSISTPPPVSFLKGSPFLSSPFKRSQPSTPESFLTRPLITATSLDNEELPTSALPVKLSIAYSSRFSLSESPPAQQCSYAQSILNTINVLCGIGILSTPYALKEGGWLSLLILFFLGIITCYTGILLKKCLESSPGLQTYPDIGQAAFGVAGRCLIFESCILGQSEE</sequence>
<dbReference type="PANTHER" id="PTHR22950">
    <property type="entry name" value="AMINO ACID TRANSPORTER"/>
    <property type="match status" value="1"/>
</dbReference>
<evidence type="ECO:0000256" key="2">
    <source>
        <dbReference type="ARBA" id="ARBA00022448"/>
    </source>
</evidence>
<dbReference type="InterPro" id="IPR013057">
    <property type="entry name" value="AA_transpt_TM"/>
</dbReference>
<feature type="compositionally biased region" description="Basic and acidic residues" evidence="8">
    <location>
        <begin position="1"/>
        <end position="14"/>
    </location>
</feature>
<evidence type="ECO:0000259" key="10">
    <source>
        <dbReference type="Pfam" id="PF01490"/>
    </source>
</evidence>
<evidence type="ECO:0000256" key="1">
    <source>
        <dbReference type="ARBA" id="ARBA00004141"/>
    </source>
</evidence>
<evidence type="ECO:0000256" key="8">
    <source>
        <dbReference type="SAM" id="MobiDB-lite"/>
    </source>
</evidence>
<dbReference type="Proteomes" id="UP001642360">
    <property type="component" value="Unassembled WGS sequence"/>
</dbReference>
<name>A0ABC8UCG4_9AQUA</name>
<evidence type="ECO:0000256" key="6">
    <source>
        <dbReference type="ARBA" id="ARBA00023136"/>
    </source>
</evidence>
<evidence type="ECO:0000256" key="5">
    <source>
        <dbReference type="ARBA" id="ARBA00022989"/>
    </source>
</evidence>
<evidence type="ECO:0000256" key="7">
    <source>
        <dbReference type="ARBA" id="ARBA00049662"/>
    </source>
</evidence>
<evidence type="ECO:0000313" key="11">
    <source>
        <dbReference type="EMBL" id="CAK9179451.1"/>
    </source>
</evidence>
<dbReference type="PANTHER" id="PTHR22950:SF692">
    <property type="entry name" value="TRANSMEMBRANE AMINO ACID TRANSPORTER FAMILY PROTEIN"/>
    <property type="match status" value="1"/>
</dbReference>
<organism evidence="11 12">
    <name type="scientific">Ilex paraguariensis</name>
    <name type="common">yerba mate</name>
    <dbReference type="NCBI Taxonomy" id="185542"/>
    <lineage>
        <taxon>Eukaryota</taxon>
        <taxon>Viridiplantae</taxon>
        <taxon>Streptophyta</taxon>
        <taxon>Embryophyta</taxon>
        <taxon>Tracheophyta</taxon>
        <taxon>Spermatophyta</taxon>
        <taxon>Magnoliopsida</taxon>
        <taxon>eudicotyledons</taxon>
        <taxon>Gunneridae</taxon>
        <taxon>Pentapetalae</taxon>
        <taxon>asterids</taxon>
        <taxon>campanulids</taxon>
        <taxon>Aquifoliales</taxon>
        <taxon>Aquifoliaceae</taxon>
        <taxon>Ilex</taxon>
    </lineage>
</organism>
<accession>A0ABC8UCG4</accession>
<comment type="similarity">
    <text evidence="7">Belongs to the amino acid/polyamine transporter 2 family. Amino acid/auxin permease (AAAP) (TC 2.A.18.5) subfamily.</text>
</comment>
<proteinExistence type="inferred from homology"/>
<keyword evidence="2" id="KW-0813">Transport</keyword>
<evidence type="ECO:0000256" key="9">
    <source>
        <dbReference type="SAM" id="Phobius"/>
    </source>
</evidence>
<dbReference type="EMBL" id="CAUOFW020007502">
    <property type="protein sequence ID" value="CAK9179451.1"/>
    <property type="molecule type" value="Genomic_DNA"/>
</dbReference>
<comment type="subcellular location">
    <subcellularLocation>
        <location evidence="1">Membrane</location>
        <topology evidence="1">Multi-pass membrane protein</topology>
    </subcellularLocation>
</comment>
<reference evidence="11 12" key="1">
    <citation type="submission" date="2024-02" db="EMBL/GenBank/DDBJ databases">
        <authorList>
            <person name="Vignale AGUSTIN F."/>
            <person name="Sosa J E."/>
            <person name="Modenutti C."/>
        </authorList>
    </citation>
    <scope>NUCLEOTIDE SEQUENCE [LARGE SCALE GENOMIC DNA]</scope>
</reference>
<keyword evidence="12" id="KW-1185">Reference proteome</keyword>
<comment type="caution">
    <text evidence="11">The sequence shown here is derived from an EMBL/GenBank/DDBJ whole genome shotgun (WGS) entry which is preliminary data.</text>
</comment>
<dbReference type="Pfam" id="PF01490">
    <property type="entry name" value="Aa_trans"/>
    <property type="match status" value="1"/>
</dbReference>